<evidence type="ECO:0000256" key="5">
    <source>
        <dbReference type="ARBA" id="ARBA00023157"/>
    </source>
</evidence>
<evidence type="ECO:0000256" key="2">
    <source>
        <dbReference type="ARBA" id="ARBA00006719"/>
    </source>
</evidence>
<evidence type="ECO:0000256" key="4">
    <source>
        <dbReference type="ARBA" id="ARBA00022702"/>
    </source>
</evidence>
<evidence type="ECO:0000313" key="7">
    <source>
        <dbReference type="Ensembl" id="ENSACLP00000014723.1"/>
    </source>
</evidence>
<dbReference type="AlphaFoldDB" id="A0A3P8PCG8"/>
<dbReference type="Proteomes" id="UP000265100">
    <property type="component" value="Chromosome 23"/>
</dbReference>
<keyword evidence="6" id="KW-0732">Signal</keyword>
<dbReference type="GO" id="GO:0008217">
    <property type="term" value="P:regulation of blood pressure"/>
    <property type="evidence" value="ECO:0007669"/>
    <property type="project" value="InterPro"/>
</dbReference>
<proteinExistence type="inferred from homology"/>
<evidence type="ECO:0000256" key="6">
    <source>
        <dbReference type="SAM" id="SignalP"/>
    </source>
</evidence>
<dbReference type="GO" id="GO:0097746">
    <property type="term" value="P:blood vessel diameter maintenance"/>
    <property type="evidence" value="ECO:0007669"/>
    <property type="project" value="InterPro"/>
</dbReference>
<dbReference type="GO" id="GO:0005576">
    <property type="term" value="C:extracellular region"/>
    <property type="evidence" value="ECO:0007669"/>
    <property type="project" value="UniProtKB-SubCell"/>
</dbReference>
<name>A0A3P8PCG8_ASTCA</name>
<feature type="signal peptide" evidence="6">
    <location>
        <begin position="1"/>
        <end position="27"/>
    </location>
</feature>
<dbReference type="Ensembl" id="ENSACLT00000015074.2">
    <property type="protein sequence ID" value="ENSACLP00000014723.1"/>
    <property type="gene ID" value="ENSACLG00000010036.2"/>
</dbReference>
<dbReference type="OMA" id="MMLMILG"/>
<reference evidence="7 8" key="1">
    <citation type="submission" date="2018-05" db="EMBL/GenBank/DDBJ databases">
        <authorList>
            <person name="Datahose"/>
        </authorList>
    </citation>
    <scope>NUCLEOTIDE SEQUENCE</scope>
</reference>
<evidence type="ECO:0000256" key="1">
    <source>
        <dbReference type="ARBA" id="ARBA00004613"/>
    </source>
</evidence>
<dbReference type="InterPro" id="IPR001483">
    <property type="entry name" value="Urotensin_II"/>
</dbReference>
<evidence type="ECO:0000313" key="8">
    <source>
        <dbReference type="Proteomes" id="UP000265100"/>
    </source>
</evidence>
<protein>
    <recommendedName>
        <fullName evidence="9">Urotensin II-related peptide</fullName>
    </recommendedName>
</protein>
<keyword evidence="5" id="KW-1015">Disulfide bond</keyword>
<reference evidence="7" key="4">
    <citation type="submission" date="2025-09" db="UniProtKB">
        <authorList>
            <consortium name="Ensembl"/>
        </authorList>
    </citation>
    <scope>IDENTIFICATION</scope>
</reference>
<keyword evidence="3" id="KW-0964">Secreted</keyword>
<comment type="similarity">
    <text evidence="2">Belongs to the urotensin-2 family.</text>
</comment>
<dbReference type="PROSITE" id="PS00984">
    <property type="entry name" value="UROTENSIN_II"/>
    <property type="match status" value="1"/>
</dbReference>
<accession>A0A3P8PCG8</accession>
<comment type="subcellular location">
    <subcellularLocation>
        <location evidence="1">Secreted</location>
    </subcellularLocation>
</comment>
<feature type="chain" id="PRO_5018253542" description="Urotensin II-related peptide" evidence="6">
    <location>
        <begin position="28"/>
        <end position="214"/>
    </location>
</feature>
<reference evidence="8" key="2">
    <citation type="submission" date="2023-03" db="EMBL/GenBank/DDBJ databases">
        <authorList>
            <consortium name="Wellcome Sanger Institute Data Sharing"/>
        </authorList>
    </citation>
    <scope>NUCLEOTIDE SEQUENCE [LARGE SCALE GENOMIC DNA]</scope>
</reference>
<reference evidence="7" key="3">
    <citation type="submission" date="2025-08" db="UniProtKB">
        <authorList>
            <consortium name="Ensembl"/>
        </authorList>
    </citation>
    <scope>IDENTIFICATION</scope>
</reference>
<dbReference type="CTD" id="100001008"/>
<dbReference type="GeneID" id="113015887"/>
<evidence type="ECO:0008006" key="9">
    <source>
        <dbReference type="Google" id="ProtNLM"/>
    </source>
</evidence>
<dbReference type="GeneTree" id="ENSGT00690000103830"/>
<dbReference type="RefSeq" id="XP_026014040.1">
    <property type="nucleotide sequence ID" value="XM_026158255.1"/>
</dbReference>
<dbReference type="STRING" id="8154.ENSACLP00000014723"/>
<keyword evidence="4" id="KW-0372">Hormone</keyword>
<sequence length="214" mass="23478">MLNRATALMGMAFILHVLMILGMQVEAAADERGFVKQPRSLRSLFHVSAVPQKTLAFNSNQYLKHWLLKSTAAQHDGTAQTTDRTATRTIADTKSKQPVVNSNTAGPGTQAKLQKMISALEEFHRAFNRTRSSQLTIMPRVSSRNAGGKEKVLTAAEGAVNPTTACPVLLDSTASKASADVIPSLTGRNFRKSFPPQTKKTNKRVCFWKYCSQK</sequence>
<keyword evidence="8" id="KW-1185">Reference proteome</keyword>
<dbReference type="GO" id="GO:0005179">
    <property type="term" value="F:hormone activity"/>
    <property type="evidence" value="ECO:0007669"/>
    <property type="project" value="UniProtKB-KW"/>
</dbReference>
<dbReference type="OrthoDB" id="8854060at2759"/>
<organism evidence="7 8">
    <name type="scientific">Astatotilapia calliptera</name>
    <name type="common">Eastern happy</name>
    <name type="synonym">Chromis callipterus</name>
    <dbReference type="NCBI Taxonomy" id="8154"/>
    <lineage>
        <taxon>Eukaryota</taxon>
        <taxon>Metazoa</taxon>
        <taxon>Chordata</taxon>
        <taxon>Craniata</taxon>
        <taxon>Vertebrata</taxon>
        <taxon>Euteleostomi</taxon>
        <taxon>Actinopterygii</taxon>
        <taxon>Neopterygii</taxon>
        <taxon>Teleostei</taxon>
        <taxon>Neoteleostei</taxon>
        <taxon>Acanthomorphata</taxon>
        <taxon>Ovalentaria</taxon>
        <taxon>Cichlomorphae</taxon>
        <taxon>Cichliformes</taxon>
        <taxon>Cichlidae</taxon>
        <taxon>African cichlids</taxon>
        <taxon>Pseudocrenilabrinae</taxon>
        <taxon>Haplochromini</taxon>
        <taxon>Astatotilapia</taxon>
    </lineage>
</organism>
<evidence type="ECO:0000256" key="3">
    <source>
        <dbReference type="ARBA" id="ARBA00022525"/>
    </source>
</evidence>